<dbReference type="PROSITE" id="PS00356">
    <property type="entry name" value="HTH_LACI_1"/>
    <property type="match status" value="1"/>
</dbReference>
<evidence type="ECO:0000256" key="4">
    <source>
        <dbReference type="ARBA" id="ARBA00023163"/>
    </source>
</evidence>
<dbReference type="CDD" id="cd01392">
    <property type="entry name" value="HTH_LacI"/>
    <property type="match status" value="1"/>
</dbReference>
<dbReference type="PANTHER" id="PTHR30146:SF148">
    <property type="entry name" value="HTH-TYPE TRANSCRIPTIONAL REPRESSOR PURR-RELATED"/>
    <property type="match status" value="1"/>
</dbReference>
<dbReference type="InterPro" id="IPR028082">
    <property type="entry name" value="Peripla_BP_I"/>
</dbReference>
<keyword evidence="1" id="KW-0678">Repressor</keyword>
<protein>
    <submittedName>
        <fullName evidence="6">LacI family transcriptional regulator</fullName>
    </submittedName>
</protein>
<dbReference type="InterPro" id="IPR046335">
    <property type="entry name" value="LacI/GalR-like_sensor"/>
</dbReference>
<reference evidence="6 7" key="1">
    <citation type="submission" date="2018-08" db="EMBL/GenBank/DDBJ databases">
        <title>Genomic Encyclopedia of Archaeal and Bacterial Type Strains, Phase II (KMG-II): from individual species to whole genera.</title>
        <authorList>
            <person name="Goeker M."/>
        </authorList>
    </citation>
    <scope>NUCLEOTIDE SEQUENCE [LARGE SCALE GENOMIC DNA]</scope>
    <source>
        <strain evidence="6 7">DSM 45791</strain>
    </source>
</reference>
<dbReference type="RefSeq" id="WP_170218052.1">
    <property type="nucleotide sequence ID" value="NZ_CP144375.1"/>
</dbReference>
<comment type="caution">
    <text evidence="6">The sequence shown here is derived from an EMBL/GenBank/DDBJ whole genome shotgun (WGS) entry which is preliminary data.</text>
</comment>
<dbReference type="Pfam" id="PF13377">
    <property type="entry name" value="Peripla_BP_3"/>
    <property type="match status" value="1"/>
</dbReference>
<evidence type="ECO:0000256" key="3">
    <source>
        <dbReference type="ARBA" id="ARBA00023125"/>
    </source>
</evidence>
<keyword evidence="7" id="KW-1185">Reference proteome</keyword>
<dbReference type="SMART" id="SM00354">
    <property type="entry name" value="HTH_LACI"/>
    <property type="match status" value="1"/>
</dbReference>
<keyword evidence="3" id="KW-0238">DNA-binding</keyword>
<name>A0A3E0GYK7_9PSEU</name>
<dbReference type="GO" id="GO:0003700">
    <property type="term" value="F:DNA-binding transcription factor activity"/>
    <property type="evidence" value="ECO:0007669"/>
    <property type="project" value="TreeGrafter"/>
</dbReference>
<keyword evidence="4" id="KW-0804">Transcription</keyword>
<dbReference type="InterPro" id="IPR010982">
    <property type="entry name" value="Lambda_DNA-bd_dom_sf"/>
</dbReference>
<evidence type="ECO:0000313" key="6">
    <source>
        <dbReference type="EMBL" id="REH34756.1"/>
    </source>
</evidence>
<dbReference type="Gene3D" id="1.10.260.40">
    <property type="entry name" value="lambda repressor-like DNA-binding domains"/>
    <property type="match status" value="1"/>
</dbReference>
<sequence>MARVRMSDVAARAGVSTATVSMVLNGVNSTRISPQTQQRVREAAEAVGYEPNSVARSLRTQQTRLVGLISDTIATTPFAGRMLAGANDVAREHGRLVILTDTEGDVGAERQALQALSGQQVDAMIYACMWHRVVEVPEGLPEDAVLLDCAPASADRAAVVPDERAGGMAAVRELVAAGHRRIAFLDAEERFDLVASRLRHEGYLQVLAEAGIEPDPFLHARAEPVAGGGREAARRLLDLPASRRPTAMFCFNDRMAMGAYAAAHQRGLSVPGDLSVVGYDDQQLVAAELDPPLTTVALPHYEMGRWAMEVALGLRRADPAAPHLMPCPIVRRASVGPPPAQFGD</sequence>
<evidence type="ECO:0000313" key="7">
    <source>
        <dbReference type="Proteomes" id="UP000256269"/>
    </source>
</evidence>
<dbReference type="Pfam" id="PF00356">
    <property type="entry name" value="LacI"/>
    <property type="match status" value="1"/>
</dbReference>
<feature type="domain" description="HTH lacI-type" evidence="5">
    <location>
        <begin position="4"/>
        <end position="60"/>
    </location>
</feature>
<dbReference type="PANTHER" id="PTHR30146">
    <property type="entry name" value="LACI-RELATED TRANSCRIPTIONAL REPRESSOR"/>
    <property type="match status" value="1"/>
</dbReference>
<evidence type="ECO:0000259" key="5">
    <source>
        <dbReference type="PROSITE" id="PS50932"/>
    </source>
</evidence>
<dbReference type="InterPro" id="IPR000843">
    <property type="entry name" value="HTH_LacI"/>
</dbReference>
<evidence type="ECO:0000256" key="1">
    <source>
        <dbReference type="ARBA" id="ARBA00022491"/>
    </source>
</evidence>
<organism evidence="6 7">
    <name type="scientific">Kutzneria buriramensis</name>
    <dbReference type="NCBI Taxonomy" id="1045776"/>
    <lineage>
        <taxon>Bacteria</taxon>
        <taxon>Bacillati</taxon>
        <taxon>Actinomycetota</taxon>
        <taxon>Actinomycetes</taxon>
        <taxon>Pseudonocardiales</taxon>
        <taxon>Pseudonocardiaceae</taxon>
        <taxon>Kutzneria</taxon>
    </lineage>
</organism>
<dbReference type="PROSITE" id="PS50932">
    <property type="entry name" value="HTH_LACI_2"/>
    <property type="match status" value="1"/>
</dbReference>
<dbReference type="GO" id="GO:0000976">
    <property type="term" value="F:transcription cis-regulatory region binding"/>
    <property type="evidence" value="ECO:0007669"/>
    <property type="project" value="TreeGrafter"/>
</dbReference>
<evidence type="ECO:0000256" key="2">
    <source>
        <dbReference type="ARBA" id="ARBA00023015"/>
    </source>
</evidence>
<keyword evidence="2" id="KW-0805">Transcription regulation</keyword>
<dbReference type="EMBL" id="QUNO01000019">
    <property type="protein sequence ID" value="REH34756.1"/>
    <property type="molecule type" value="Genomic_DNA"/>
</dbReference>
<dbReference type="Proteomes" id="UP000256269">
    <property type="component" value="Unassembled WGS sequence"/>
</dbReference>
<dbReference type="AlphaFoldDB" id="A0A3E0GYK7"/>
<dbReference type="CDD" id="cd06288">
    <property type="entry name" value="PBP1_sucrose_transcription_regulator"/>
    <property type="match status" value="1"/>
</dbReference>
<dbReference type="SUPFAM" id="SSF53822">
    <property type="entry name" value="Periplasmic binding protein-like I"/>
    <property type="match status" value="1"/>
</dbReference>
<gene>
    <name evidence="6" type="ORF">BCF44_11932</name>
</gene>
<dbReference type="SUPFAM" id="SSF47413">
    <property type="entry name" value="lambda repressor-like DNA-binding domains"/>
    <property type="match status" value="1"/>
</dbReference>
<proteinExistence type="predicted"/>
<accession>A0A3E0GYK7</accession>
<dbReference type="Gene3D" id="3.40.50.2300">
    <property type="match status" value="2"/>
</dbReference>